<dbReference type="HOGENOM" id="CLU_2305357_0_0_1"/>
<keyword evidence="2" id="KW-1185">Reference proteome</keyword>
<reference evidence="1 2" key="1">
    <citation type="submission" date="2014-04" db="EMBL/GenBank/DDBJ databases">
        <title>Evolutionary Origins and Diversification of the Mycorrhizal Mutualists.</title>
        <authorList>
            <consortium name="DOE Joint Genome Institute"/>
            <consortium name="Mycorrhizal Genomics Consortium"/>
            <person name="Kohler A."/>
            <person name="Kuo A."/>
            <person name="Nagy L.G."/>
            <person name="Floudas D."/>
            <person name="Copeland A."/>
            <person name="Barry K.W."/>
            <person name="Cichocki N."/>
            <person name="Veneault-Fourrey C."/>
            <person name="LaButti K."/>
            <person name="Lindquist E.A."/>
            <person name="Lipzen A."/>
            <person name="Lundell T."/>
            <person name="Morin E."/>
            <person name="Murat C."/>
            <person name="Riley R."/>
            <person name="Ohm R."/>
            <person name="Sun H."/>
            <person name="Tunlid A."/>
            <person name="Henrissat B."/>
            <person name="Grigoriev I.V."/>
            <person name="Hibbett D.S."/>
            <person name="Martin F."/>
        </authorList>
    </citation>
    <scope>NUCLEOTIDE SEQUENCE [LARGE SCALE GENOMIC DNA]</scope>
    <source>
        <strain evidence="1 2">Koide BX008</strain>
    </source>
</reference>
<sequence>MVSSRHVIVANLTQDILACRLRDTTRGRFSKGETEEDTTLTPRLSTATEVTNKTKRLELHLSKKEEIHVKLELKLNVKVWGTVPTADDIPWRVYVLRVGV</sequence>
<name>A0A0C2XGJ5_AMAMK</name>
<proteinExistence type="predicted"/>
<dbReference type="Proteomes" id="UP000054549">
    <property type="component" value="Unassembled WGS sequence"/>
</dbReference>
<gene>
    <name evidence="1" type="ORF">M378DRAFT_892974</name>
</gene>
<dbReference type="AlphaFoldDB" id="A0A0C2XGJ5"/>
<dbReference type="EMBL" id="KN818228">
    <property type="protein sequence ID" value="KIL68536.1"/>
    <property type="molecule type" value="Genomic_DNA"/>
</dbReference>
<organism evidence="1 2">
    <name type="scientific">Amanita muscaria (strain Koide BX008)</name>
    <dbReference type="NCBI Taxonomy" id="946122"/>
    <lineage>
        <taxon>Eukaryota</taxon>
        <taxon>Fungi</taxon>
        <taxon>Dikarya</taxon>
        <taxon>Basidiomycota</taxon>
        <taxon>Agaricomycotina</taxon>
        <taxon>Agaricomycetes</taxon>
        <taxon>Agaricomycetidae</taxon>
        <taxon>Agaricales</taxon>
        <taxon>Pluteineae</taxon>
        <taxon>Amanitaceae</taxon>
        <taxon>Amanita</taxon>
    </lineage>
</organism>
<protein>
    <submittedName>
        <fullName evidence="1">Uncharacterized protein</fullName>
    </submittedName>
</protein>
<accession>A0A0C2XGJ5</accession>
<evidence type="ECO:0000313" key="1">
    <source>
        <dbReference type="EMBL" id="KIL68536.1"/>
    </source>
</evidence>
<dbReference type="InParanoid" id="A0A0C2XGJ5"/>
<evidence type="ECO:0000313" key="2">
    <source>
        <dbReference type="Proteomes" id="UP000054549"/>
    </source>
</evidence>